<organism evidence="1 2">
    <name type="scientific">Paraclostridium benzoelyticum</name>
    <dbReference type="NCBI Taxonomy" id="1629550"/>
    <lineage>
        <taxon>Bacteria</taxon>
        <taxon>Bacillati</taxon>
        <taxon>Bacillota</taxon>
        <taxon>Clostridia</taxon>
        <taxon>Peptostreptococcales</taxon>
        <taxon>Peptostreptococcaceae</taxon>
        <taxon>Paraclostridium</taxon>
    </lineage>
</organism>
<accession>A0A0M3DC05</accession>
<sequence>MSKKLMIIILVSILIVPFSSKLVYAQDRYYPKIEKLQGKEQLMKELKELKRIRDNMSTINISADLNTEDLNRINQYIDTYLIQLNSVRLDLDNHRNIYKDSFSDLFFSEEIQFIADSYIISLRQQQNLIKQLYKNNPEAKRLFESDYLTPAYYYITLGDQMYAYIVDYFAIL</sequence>
<name>A0A0M3DC05_9FIRM</name>
<reference evidence="1 2" key="1">
    <citation type="submission" date="2015-04" db="EMBL/GenBank/DDBJ databases">
        <title>Microcin producing Clostridium sp. JC272T.</title>
        <authorList>
            <person name="Jyothsna T."/>
            <person name="Sasikala C."/>
            <person name="Ramana C."/>
        </authorList>
    </citation>
    <scope>NUCLEOTIDE SEQUENCE [LARGE SCALE GENOMIC DNA]</scope>
    <source>
        <strain evidence="1 2">JC272</strain>
    </source>
</reference>
<dbReference type="Proteomes" id="UP000034407">
    <property type="component" value="Unassembled WGS sequence"/>
</dbReference>
<comment type="caution">
    <text evidence="1">The sequence shown here is derived from an EMBL/GenBank/DDBJ whole genome shotgun (WGS) entry which is preliminary data.</text>
</comment>
<dbReference type="AlphaFoldDB" id="A0A0M3DC05"/>
<protein>
    <submittedName>
        <fullName evidence="1">Uncharacterized protein</fullName>
    </submittedName>
</protein>
<evidence type="ECO:0000313" key="2">
    <source>
        <dbReference type="Proteomes" id="UP000034407"/>
    </source>
</evidence>
<gene>
    <name evidence="1" type="ORF">VN21_15580</name>
</gene>
<keyword evidence="2" id="KW-1185">Reference proteome</keyword>
<dbReference type="OrthoDB" id="1904693at2"/>
<proteinExistence type="predicted"/>
<dbReference type="PATRIC" id="fig|1629550.3.peg.2609"/>
<evidence type="ECO:0000313" key="1">
    <source>
        <dbReference type="EMBL" id="KKY00200.1"/>
    </source>
</evidence>
<dbReference type="EMBL" id="LBBT01000320">
    <property type="protein sequence ID" value="KKY00200.1"/>
    <property type="molecule type" value="Genomic_DNA"/>
</dbReference>
<dbReference type="RefSeq" id="WP_046824063.1">
    <property type="nucleotide sequence ID" value="NZ_JBCLWQ010000002.1"/>
</dbReference>